<gene>
    <name evidence="1" type="ORF">MX635_01035</name>
</gene>
<organism evidence="1 2">
    <name type="scientific">Carnobacterium divergens</name>
    <name type="common">Lactobacillus divergens</name>
    <dbReference type="NCBI Taxonomy" id="2748"/>
    <lineage>
        <taxon>Bacteria</taxon>
        <taxon>Bacillati</taxon>
        <taxon>Bacillota</taxon>
        <taxon>Bacilli</taxon>
        <taxon>Lactobacillales</taxon>
        <taxon>Carnobacteriaceae</taxon>
        <taxon>Carnobacterium</taxon>
    </lineage>
</organism>
<dbReference type="RefSeq" id="WP_311779783.1">
    <property type="nucleotide sequence ID" value="NZ_JALRMR010000001.1"/>
</dbReference>
<evidence type="ECO:0000313" key="1">
    <source>
        <dbReference type="EMBL" id="MDT1972975.1"/>
    </source>
</evidence>
<accession>A0AAW8R5R2</accession>
<evidence type="ECO:0000313" key="2">
    <source>
        <dbReference type="Proteomes" id="UP001249945"/>
    </source>
</evidence>
<dbReference type="AlphaFoldDB" id="A0AAW8R5R2"/>
<protein>
    <submittedName>
        <fullName evidence="1">Uncharacterized protein</fullName>
    </submittedName>
</protein>
<dbReference type="Proteomes" id="UP001249945">
    <property type="component" value="Unassembled WGS sequence"/>
</dbReference>
<comment type="caution">
    <text evidence="1">The sequence shown here is derived from an EMBL/GenBank/DDBJ whole genome shotgun (WGS) entry which is preliminary data.</text>
</comment>
<name>A0AAW8R5R2_CARDV</name>
<sequence>MNRLTKELKLLGFFCFKENELYMLDTGKYTSLVIEGYKKPNDIYYRYTFYKQTFHEYHSNSVTTYGKHLTPAKLLERVRIYLSNRTNYLNGRSKIEL</sequence>
<dbReference type="EMBL" id="JALRMR010000001">
    <property type="protein sequence ID" value="MDT1972975.1"/>
    <property type="molecule type" value="Genomic_DNA"/>
</dbReference>
<proteinExistence type="predicted"/>
<reference evidence="1" key="1">
    <citation type="submission" date="2022-04" db="EMBL/GenBank/DDBJ databases">
        <title>Draft genome sequences of lactic acid bacteria (LAB) strains involved in meat spoilage.</title>
        <authorList>
            <person name="Palevich N."/>
        </authorList>
    </citation>
    <scope>NUCLEOTIDE SEQUENCE</scope>
    <source>
        <strain evidence="1">9-14</strain>
    </source>
</reference>